<keyword evidence="3" id="KW-0964">Secreted</keyword>
<dbReference type="KEGG" id="sliu:111348151"/>
<evidence type="ECO:0000259" key="5">
    <source>
        <dbReference type="Pfam" id="PF00151"/>
    </source>
</evidence>
<dbReference type="OrthoDB" id="7407350at2759"/>
<dbReference type="SUPFAM" id="SSF53474">
    <property type="entry name" value="alpha/beta-Hydrolases"/>
    <property type="match status" value="1"/>
</dbReference>
<dbReference type="Proteomes" id="UP000301870">
    <property type="component" value="Chromosome 7"/>
</dbReference>
<dbReference type="PANTHER" id="PTHR11610">
    <property type="entry name" value="LIPASE"/>
    <property type="match status" value="1"/>
</dbReference>
<comment type="subcellular location">
    <subcellularLocation>
        <location evidence="1">Secreted</location>
    </subcellularLocation>
</comment>
<evidence type="ECO:0000256" key="1">
    <source>
        <dbReference type="ARBA" id="ARBA00004613"/>
    </source>
</evidence>
<dbReference type="GO" id="GO:0005615">
    <property type="term" value="C:extracellular space"/>
    <property type="evidence" value="ECO:0007669"/>
    <property type="project" value="TreeGrafter"/>
</dbReference>
<reference evidence="7" key="1">
    <citation type="submission" date="2025-08" db="UniProtKB">
        <authorList>
            <consortium name="RefSeq"/>
        </authorList>
    </citation>
    <scope>IDENTIFICATION</scope>
    <source>
        <strain evidence="7">Ishihara</strain>
        <tissue evidence="7">Whole body</tissue>
    </source>
</reference>
<evidence type="ECO:0000313" key="7">
    <source>
        <dbReference type="RefSeq" id="XP_022814428.1"/>
    </source>
</evidence>
<name>A0A9J7DLU5_SPOLT</name>
<dbReference type="GO" id="GO:0016042">
    <property type="term" value="P:lipid catabolic process"/>
    <property type="evidence" value="ECO:0007669"/>
    <property type="project" value="TreeGrafter"/>
</dbReference>
<evidence type="ECO:0000256" key="3">
    <source>
        <dbReference type="ARBA" id="ARBA00022525"/>
    </source>
</evidence>
<feature type="domain" description="Lipase" evidence="5">
    <location>
        <begin position="3"/>
        <end position="145"/>
    </location>
</feature>
<dbReference type="GO" id="GO:0016298">
    <property type="term" value="F:lipase activity"/>
    <property type="evidence" value="ECO:0007669"/>
    <property type="project" value="InterPro"/>
</dbReference>
<accession>A0A9J7DLU5</accession>
<dbReference type="GO" id="GO:0017171">
    <property type="term" value="F:serine hydrolase activity"/>
    <property type="evidence" value="ECO:0007669"/>
    <property type="project" value="TreeGrafter"/>
</dbReference>
<sequence>MVLVNWEDEANPGGLANYFAAARNSQTIGTELGQAISTMVAGGLNPNNIILVGFSLGAQMCGRAGFVIQNIIGQPLPLIVGLDAAKPLFEPIQIFRCIKSTDASSVILVHSDMSLFGVSGSYGTQNFFANDPYYTSHGYQPGCSLANTLLNPIFLFENFNFFRIGMYYRRNK</sequence>
<protein>
    <submittedName>
        <fullName evidence="7">Phospholipase A1-like</fullName>
    </submittedName>
</protein>
<evidence type="ECO:0000256" key="4">
    <source>
        <dbReference type="RuleBase" id="RU004262"/>
    </source>
</evidence>
<dbReference type="RefSeq" id="XP_022814428.1">
    <property type="nucleotide sequence ID" value="XM_022958660.1"/>
</dbReference>
<organism evidence="6 7">
    <name type="scientific">Spodoptera litura</name>
    <name type="common">Asian cotton leafworm</name>
    <dbReference type="NCBI Taxonomy" id="69820"/>
    <lineage>
        <taxon>Eukaryota</taxon>
        <taxon>Metazoa</taxon>
        <taxon>Ecdysozoa</taxon>
        <taxon>Arthropoda</taxon>
        <taxon>Hexapoda</taxon>
        <taxon>Insecta</taxon>
        <taxon>Pterygota</taxon>
        <taxon>Neoptera</taxon>
        <taxon>Endopterygota</taxon>
        <taxon>Lepidoptera</taxon>
        <taxon>Glossata</taxon>
        <taxon>Ditrysia</taxon>
        <taxon>Noctuoidea</taxon>
        <taxon>Noctuidae</taxon>
        <taxon>Amphipyrinae</taxon>
        <taxon>Spodoptera</taxon>
    </lineage>
</organism>
<evidence type="ECO:0000313" key="6">
    <source>
        <dbReference type="Proteomes" id="UP000301870"/>
    </source>
</evidence>
<comment type="similarity">
    <text evidence="2 4">Belongs to the AB hydrolase superfamily. Lipase family.</text>
</comment>
<gene>
    <name evidence="7" type="primary">LOC111348151</name>
</gene>
<dbReference type="InterPro" id="IPR029058">
    <property type="entry name" value="AB_hydrolase_fold"/>
</dbReference>
<evidence type="ECO:0000256" key="2">
    <source>
        <dbReference type="ARBA" id="ARBA00010701"/>
    </source>
</evidence>
<dbReference type="InterPro" id="IPR000734">
    <property type="entry name" value="TAG_lipase"/>
</dbReference>
<dbReference type="PANTHER" id="PTHR11610:SF173">
    <property type="entry name" value="LIPASE DOMAIN-CONTAINING PROTEIN-RELATED"/>
    <property type="match status" value="1"/>
</dbReference>
<dbReference type="AlphaFoldDB" id="A0A9J7DLU5"/>
<dbReference type="GeneID" id="111348151"/>
<proteinExistence type="inferred from homology"/>
<dbReference type="InterPro" id="IPR013818">
    <property type="entry name" value="Lipase"/>
</dbReference>
<dbReference type="Gene3D" id="3.40.50.1820">
    <property type="entry name" value="alpha/beta hydrolase"/>
    <property type="match status" value="1"/>
</dbReference>
<keyword evidence="6" id="KW-1185">Reference proteome</keyword>
<dbReference type="Pfam" id="PF00151">
    <property type="entry name" value="Lipase"/>
    <property type="match status" value="1"/>
</dbReference>